<organism evidence="17 18">
    <name type="scientific">Candidatus Mediterraneibacter gallistercoris</name>
    <dbReference type="NCBI Taxonomy" id="2838671"/>
    <lineage>
        <taxon>Bacteria</taxon>
        <taxon>Bacillati</taxon>
        <taxon>Bacillota</taxon>
        <taxon>Clostridia</taxon>
        <taxon>Lachnospirales</taxon>
        <taxon>Lachnospiraceae</taxon>
        <taxon>Mediterraneibacter</taxon>
    </lineage>
</organism>
<evidence type="ECO:0000259" key="16">
    <source>
        <dbReference type="PROSITE" id="PS50885"/>
    </source>
</evidence>
<comment type="catalytic activity">
    <reaction evidence="1">
        <text>ATP + protein L-histidine = ADP + protein N-phospho-L-histidine.</text>
        <dbReference type="EC" id="2.7.13.3"/>
    </reaction>
</comment>
<feature type="domain" description="HAMP" evidence="16">
    <location>
        <begin position="119"/>
        <end position="171"/>
    </location>
</feature>
<keyword evidence="10" id="KW-0067">ATP-binding</keyword>
<evidence type="ECO:0000256" key="6">
    <source>
        <dbReference type="ARBA" id="ARBA00022679"/>
    </source>
</evidence>
<evidence type="ECO:0000256" key="14">
    <source>
        <dbReference type="SAM" id="Phobius"/>
    </source>
</evidence>
<dbReference type="EC" id="2.7.13.3" evidence="3"/>
<evidence type="ECO:0000313" key="17">
    <source>
        <dbReference type="EMBL" id="HJC43817.1"/>
    </source>
</evidence>
<dbReference type="GO" id="GO:0005886">
    <property type="term" value="C:plasma membrane"/>
    <property type="evidence" value="ECO:0007669"/>
    <property type="project" value="UniProtKB-SubCell"/>
</dbReference>
<dbReference type="Gene3D" id="6.10.340.10">
    <property type="match status" value="1"/>
</dbReference>
<evidence type="ECO:0000259" key="15">
    <source>
        <dbReference type="PROSITE" id="PS50109"/>
    </source>
</evidence>
<accession>A0A9D2P488</accession>
<comment type="subcellular location">
    <subcellularLocation>
        <location evidence="2">Cell membrane</location>
        <topology evidence="2">Multi-pass membrane protein</topology>
    </subcellularLocation>
</comment>
<dbReference type="InterPro" id="IPR003594">
    <property type="entry name" value="HATPase_dom"/>
</dbReference>
<keyword evidence="12" id="KW-0902">Two-component regulatory system</keyword>
<dbReference type="InterPro" id="IPR036097">
    <property type="entry name" value="HisK_dim/P_sf"/>
</dbReference>
<evidence type="ECO:0000256" key="1">
    <source>
        <dbReference type="ARBA" id="ARBA00000085"/>
    </source>
</evidence>
<evidence type="ECO:0000256" key="11">
    <source>
        <dbReference type="ARBA" id="ARBA00022989"/>
    </source>
</evidence>
<protein>
    <recommendedName>
        <fullName evidence="3">histidine kinase</fullName>
        <ecNumber evidence="3">2.7.13.3</ecNumber>
    </recommendedName>
</protein>
<keyword evidence="11 14" id="KW-1133">Transmembrane helix</keyword>
<dbReference type="SMART" id="SM00387">
    <property type="entry name" value="HATPase_c"/>
    <property type="match status" value="1"/>
</dbReference>
<dbReference type="Pfam" id="PF00512">
    <property type="entry name" value="HisKA"/>
    <property type="match status" value="1"/>
</dbReference>
<keyword evidence="8" id="KW-0547">Nucleotide-binding</keyword>
<dbReference type="Gene3D" id="1.10.287.130">
    <property type="match status" value="1"/>
</dbReference>
<evidence type="ECO:0000256" key="10">
    <source>
        <dbReference type="ARBA" id="ARBA00022840"/>
    </source>
</evidence>
<comment type="caution">
    <text evidence="17">The sequence shown here is derived from an EMBL/GenBank/DDBJ whole genome shotgun (WGS) entry which is preliminary data.</text>
</comment>
<evidence type="ECO:0000256" key="8">
    <source>
        <dbReference type="ARBA" id="ARBA00022741"/>
    </source>
</evidence>
<dbReference type="PANTHER" id="PTHR45528">
    <property type="entry name" value="SENSOR HISTIDINE KINASE CPXA"/>
    <property type="match status" value="1"/>
</dbReference>
<feature type="transmembrane region" description="Helical" evidence="14">
    <location>
        <begin position="20"/>
        <end position="42"/>
    </location>
</feature>
<keyword evidence="9 17" id="KW-0418">Kinase</keyword>
<dbReference type="SUPFAM" id="SSF47384">
    <property type="entry name" value="Homodimeric domain of signal transducing histidine kinase"/>
    <property type="match status" value="1"/>
</dbReference>
<sequence length="414" mass="48258">MDWIDEKIEKLRNRIRNLSLKQALAVYLLLAVLAAFLCSFLIQQICFWAENRIFARYGMKLHQDRGIVDIYYMGQNAAVWRLTETEQDQIFILQLVSDLSPWICMAVWMVIAAVLFYYKRMKAPFDILKKGADEMGRKNLDFQIYYDSADEMGQLCRTFEQMRSAIVSDREELWQRIEDQKEINAAFAHDMRTPLTVLRGYSELLGRYVPEGKISEQKLIDTLALMTRQLQRLEDYTKTMRHIRSFEEIEPVREQIRFRHLSEHIREITDPLNEAGGVEIRLTDRQEQEDMNLWLDESLFLEVFENLLSNALRYAVKQVQITLEWDESSGYLRLYVYDDGQGFGIEELHTASEPYFRGEKSLADGQENEPGKEHFGIGLHICRMLAEKHGGSLNLANSIEGGALASVSFFCRNS</sequence>
<reference evidence="17" key="2">
    <citation type="submission" date="2021-04" db="EMBL/GenBank/DDBJ databases">
        <authorList>
            <person name="Gilroy R."/>
        </authorList>
    </citation>
    <scope>NUCLEOTIDE SEQUENCE</scope>
    <source>
        <strain evidence="17">CHK165-2605</strain>
    </source>
</reference>
<evidence type="ECO:0000256" key="2">
    <source>
        <dbReference type="ARBA" id="ARBA00004651"/>
    </source>
</evidence>
<dbReference type="InterPro" id="IPR036890">
    <property type="entry name" value="HATPase_C_sf"/>
</dbReference>
<evidence type="ECO:0000256" key="12">
    <source>
        <dbReference type="ARBA" id="ARBA00023012"/>
    </source>
</evidence>
<reference evidence="17" key="1">
    <citation type="journal article" date="2021" name="PeerJ">
        <title>Extensive microbial diversity within the chicken gut microbiome revealed by metagenomics and culture.</title>
        <authorList>
            <person name="Gilroy R."/>
            <person name="Ravi A."/>
            <person name="Getino M."/>
            <person name="Pursley I."/>
            <person name="Horton D.L."/>
            <person name="Alikhan N.F."/>
            <person name="Baker D."/>
            <person name="Gharbi K."/>
            <person name="Hall N."/>
            <person name="Watson M."/>
            <person name="Adriaenssens E.M."/>
            <person name="Foster-Nyarko E."/>
            <person name="Jarju S."/>
            <person name="Secka A."/>
            <person name="Antonio M."/>
            <person name="Oren A."/>
            <person name="Chaudhuri R.R."/>
            <person name="La Ragione R."/>
            <person name="Hildebrand F."/>
            <person name="Pallen M.J."/>
        </authorList>
    </citation>
    <scope>NUCLEOTIDE SEQUENCE</scope>
    <source>
        <strain evidence="17">CHK165-2605</strain>
    </source>
</reference>
<dbReference type="InterPro" id="IPR003660">
    <property type="entry name" value="HAMP_dom"/>
</dbReference>
<dbReference type="SUPFAM" id="SSF158472">
    <property type="entry name" value="HAMP domain-like"/>
    <property type="match status" value="1"/>
</dbReference>
<dbReference type="Proteomes" id="UP000823895">
    <property type="component" value="Unassembled WGS sequence"/>
</dbReference>
<dbReference type="AlphaFoldDB" id="A0A9D2P488"/>
<dbReference type="Pfam" id="PF02518">
    <property type="entry name" value="HATPase_c"/>
    <property type="match status" value="1"/>
</dbReference>
<dbReference type="SUPFAM" id="SSF55874">
    <property type="entry name" value="ATPase domain of HSP90 chaperone/DNA topoisomerase II/histidine kinase"/>
    <property type="match status" value="1"/>
</dbReference>
<feature type="domain" description="Histidine kinase" evidence="15">
    <location>
        <begin position="186"/>
        <end position="413"/>
    </location>
</feature>
<dbReference type="EMBL" id="DWWI01000191">
    <property type="protein sequence ID" value="HJC43817.1"/>
    <property type="molecule type" value="Genomic_DNA"/>
</dbReference>
<dbReference type="InterPro" id="IPR005467">
    <property type="entry name" value="His_kinase_dom"/>
</dbReference>
<dbReference type="PANTHER" id="PTHR45528:SF1">
    <property type="entry name" value="SENSOR HISTIDINE KINASE CPXA"/>
    <property type="match status" value="1"/>
</dbReference>
<keyword evidence="4" id="KW-1003">Cell membrane</keyword>
<dbReference type="CDD" id="cd00082">
    <property type="entry name" value="HisKA"/>
    <property type="match status" value="1"/>
</dbReference>
<evidence type="ECO:0000256" key="3">
    <source>
        <dbReference type="ARBA" id="ARBA00012438"/>
    </source>
</evidence>
<evidence type="ECO:0000313" key="18">
    <source>
        <dbReference type="Proteomes" id="UP000823895"/>
    </source>
</evidence>
<dbReference type="InterPro" id="IPR003661">
    <property type="entry name" value="HisK_dim/P_dom"/>
</dbReference>
<gene>
    <name evidence="17" type="ORF">H9756_09105</name>
</gene>
<dbReference type="GO" id="GO:0005524">
    <property type="term" value="F:ATP binding"/>
    <property type="evidence" value="ECO:0007669"/>
    <property type="project" value="UniProtKB-KW"/>
</dbReference>
<evidence type="ECO:0000256" key="7">
    <source>
        <dbReference type="ARBA" id="ARBA00022692"/>
    </source>
</evidence>
<dbReference type="InterPro" id="IPR050398">
    <property type="entry name" value="HssS/ArlS-like"/>
</dbReference>
<dbReference type="PROSITE" id="PS50885">
    <property type="entry name" value="HAMP"/>
    <property type="match status" value="1"/>
</dbReference>
<name>A0A9D2P488_9FIRM</name>
<evidence type="ECO:0000256" key="9">
    <source>
        <dbReference type="ARBA" id="ARBA00022777"/>
    </source>
</evidence>
<proteinExistence type="predicted"/>
<dbReference type="Gene3D" id="3.30.565.10">
    <property type="entry name" value="Histidine kinase-like ATPase, C-terminal domain"/>
    <property type="match status" value="1"/>
</dbReference>
<dbReference type="SMART" id="SM00304">
    <property type="entry name" value="HAMP"/>
    <property type="match status" value="1"/>
</dbReference>
<dbReference type="GO" id="GO:0000155">
    <property type="term" value="F:phosphorelay sensor kinase activity"/>
    <property type="evidence" value="ECO:0007669"/>
    <property type="project" value="InterPro"/>
</dbReference>
<evidence type="ECO:0000256" key="4">
    <source>
        <dbReference type="ARBA" id="ARBA00022475"/>
    </source>
</evidence>
<dbReference type="CDD" id="cd06225">
    <property type="entry name" value="HAMP"/>
    <property type="match status" value="1"/>
</dbReference>
<keyword evidence="6" id="KW-0808">Transferase</keyword>
<keyword evidence="7 14" id="KW-0812">Transmembrane</keyword>
<keyword evidence="13 14" id="KW-0472">Membrane</keyword>
<evidence type="ECO:0000256" key="13">
    <source>
        <dbReference type="ARBA" id="ARBA00023136"/>
    </source>
</evidence>
<evidence type="ECO:0000256" key="5">
    <source>
        <dbReference type="ARBA" id="ARBA00022553"/>
    </source>
</evidence>
<keyword evidence="5" id="KW-0597">Phosphoprotein</keyword>
<dbReference type="Pfam" id="PF00672">
    <property type="entry name" value="HAMP"/>
    <property type="match status" value="1"/>
</dbReference>
<dbReference type="PROSITE" id="PS50109">
    <property type="entry name" value="HIS_KIN"/>
    <property type="match status" value="1"/>
</dbReference>
<dbReference type="SMART" id="SM00388">
    <property type="entry name" value="HisKA"/>
    <property type="match status" value="1"/>
</dbReference>
<feature type="transmembrane region" description="Helical" evidence="14">
    <location>
        <begin position="99"/>
        <end position="118"/>
    </location>
</feature>